<evidence type="ECO:0000256" key="6">
    <source>
        <dbReference type="SAM" id="Phobius"/>
    </source>
</evidence>
<dbReference type="Proteomes" id="UP000195152">
    <property type="component" value="Unassembled WGS sequence"/>
</dbReference>
<feature type="transmembrane region" description="Helical" evidence="6">
    <location>
        <begin position="24"/>
        <end position="45"/>
    </location>
</feature>
<evidence type="ECO:0000256" key="2">
    <source>
        <dbReference type="ARBA" id="ARBA00009477"/>
    </source>
</evidence>
<evidence type="ECO:0000256" key="5">
    <source>
        <dbReference type="ARBA" id="ARBA00023136"/>
    </source>
</evidence>
<dbReference type="Pfam" id="PF25940">
    <property type="entry name" value="LcnD_C"/>
    <property type="match status" value="1"/>
</dbReference>
<evidence type="ECO:0000313" key="8">
    <source>
        <dbReference type="EMBL" id="OTW47102.1"/>
    </source>
</evidence>
<protein>
    <recommendedName>
        <fullName evidence="7">LcnD-like C-terminal domain-containing protein</fullName>
    </recommendedName>
</protein>
<dbReference type="EMBL" id="NFCF01000076">
    <property type="protein sequence ID" value="OTW47102.1"/>
    <property type="molecule type" value="Genomic_DNA"/>
</dbReference>
<evidence type="ECO:0000256" key="3">
    <source>
        <dbReference type="ARBA" id="ARBA00022692"/>
    </source>
</evidence>
<comment type="similarity">
    <text evidence="2">Belongs to the membrane fusion protein (MFP) (TC 8.A.1) family.</text>
</comment>
<dbReference type="RefSeq" id="WP_001034071.1">
    <property type="nucleotide sequence ID" value="NZ_NFCF01000076.1"/>
</dbReference>
<evidence type="ECO:0000259" key="7">
    <source>
        <dbReference type="Pfam" id="PF25940"/>
    </source>
</evidence>
<dbReference type="InterPro" id="IPR050739">
    <property type="entry name" value="MFP"/>
</dbReference>
<evidence type="ECO:0000256" key="4">
    <source>
        <dbReference type="ARBA" id="ARBA00022989"/>
    </source>
</evidence>
<comment type="subcellular location">
    <subcellularLocation>
        <location evidence="1">Membrane</location>
        <topology evidence="1">Single-pass membrane protein</topology>
    </subcellularLocation>
</comment>
<evidence type="ECO:0000313" key="9">
    <source>
        <dbReference type="Proteomes" id="UP000195152"/>
    </source>
</evidence>
<dbReference type="SUPFAM" id="SSF51230">
    <property type="entry name" value="Single hybrid motif"/>
    <property type="match status" value="1"/>
</dbReference>
<name>A0A242W6D5_BACTU</name>
<keyword evidence="5 6" id="KW-0472">Membrane</keyword>
<reference evidence="8 9" key="1">
    <citation type="submission" date="2016-10" db="EMBL/GenBank/DDBJ databases">
        <title>Comparative genomics of Bacillus thuringiensis reveals a path to pathogens against multiple invertebrate hosts.</title>
        <authorList>
            <person name="Zheng J."/>
            <person name="Gao Q."/>
            <person name="Liu H."/>
            <person name="Peng D."/>
            <person name="Ruan L."/>
            <person name="Sun M."/>
        </authorList>
    </citation>
    <scope>NUCLEOTIDE SEQUENCE [LARGE SCALE GENOMIC DNA]</scope>
    <source>
        <strain evidence="8">BGSC 4AC1</strain>
    </source>
</reference>
<sequence length="248" mass="28235">MNKIYSFKELTDSIELLEKKPPRFITWLLGFLLLFFLGVLIWIYLGRMEIVSKGTAIVQGESDIGIVRAQSIGIVDEMFVHTGDKVKKGEALMQVIEKQGEEGEMNHQNKKITLKAPQDGIVQLHKIFNNGDLIEYGQEVVSIIPKEAKKKIKILIHPQEIAGIKEGDTVNYSFRLKNSTKQVGKITYKSSYPIFDKEMKDYVYELEANIDSKELQQVYIGMTGKASIVVGEESIWNFVLKKLDFISN</sequence>
<accession>A0A242W6D5</accession>
<dbReference type="PANTHER" id="PTHR30386:SF26">
    <property type="entry name" value="TRANSPORT PROTEIN COMB"/>
    <property type="match status" value="1"/>
</dbReference>
<proteinExistence type="inferred from homology"/>
<organism evidence="8 9">
    <name type="scientific">Bacillus thuringiensis serovar mexicanensis</name>
    <dbReference type="NCBI Taxonomy" id="180868"/>
    <lineage>
        <taxon>Bacteria</taxon>
        <taxon>Bacillati</taxon>
        <taxon>Bacillota</taxon>
        <taxon>Bacilli</taxon>
        <taxon>Bacillales</taxon>
        <taxon>Bacillaceae</taxon>
        <taxon>Bacillus</taxon>
        <taxon>Bacillus cereus group</taxon>
    </lineage>
</organism>
<comment type="caution">
    <text evidence="8">The sequence shown here is derived from an EMBL/GenBank/DDBJ whole genome shotgun (WGS) entry which is preliminary data.</text>
</comment>
<dbReference type="PANTHER" id="PTHR30386">
    <property type="entry name" value="MEMBRANE FUSION SUBUNIT OF EMRAB-TOLC MULTIDRUG EFFLUX PUMP"/>
    <property type="match status" value="1"/>
</dbReference>
<feature type="domain" description="LcnD-like C-terminal" evidence="7">
    <location>
        <begin position="148"/>
        <end position="232"/>
    </location>
</feature>
<dbReference type="AlphaFoldDB" id="A0A242W6D5"/>
<evidence type="ECO:0000256" key="1">
    <source>
        <dbReference type="ARBA" id="ARBA00004167"/>
    </source>
</evidence>
<dbReference type="InterPro" id="IPR058795">
    <property type="entry name" value="LcnD_C"/>
</dbReference>
<dbReference type="PRINTS" id="PR01490">
    <property type="entry name" value="RTXTOXIND"/>
</dbReference>
<dbReference type="InterPro" id="IPR011053">
    <property type="entry name" value="Single_hybrid_motif"/>
</dbReference>
<keyword evidence="3 6" id="KW-0812">Transmembrane</keyword>
<dbReference type="Gene3D" id="2.40.50.100">
    <property type="match status" value="1"/>
</dbReference>
<gene>
    <name evidence="8" type="ORF">BK699_18185</name>
</gene>
<keyword evidence="4 6" id="KW-1133">Transmembrane helix</keyword>
<dbReference type="GO" id="GO:0016020">
    <property type="term" value="C:membrane"/>
    <property type="evidence" value="ECO:0007669"/>
    <property type="project" value="UniProtKB-SubCell"/>
</dbReference>